<evidence type="ECO:0000313" key="2">
    <source>
        <dbReference type="Proteomes" id="UP000824533"/>
    </source>
</evidence>
<comment type="caution">
    <text evidence="1">The sequence shown here is derived from an EMBL/GenBank/DDBJ whole genome shotgun (WGS) entry which is preliminary data.</text>
</comment>
<sequence>MPVVSPSRYTTTSSSLSGSYRSTLTSSTSLDKPYYRTSSGTYVTSSIRNNFGDRTTEYRSRYSDVDGKRERKASLVEYTRTSRAPSITDSDSGISSRYRTDRSESRGRDISTTRSESSKTTSEPLTRSKRSSLSSAALTMSPAELYNKYSPSNYVPLTQRIQQAAANSYGEISRSKSISNDIGRPPAADPSRISRKTRNSTAATITERPEGRRYKESSPTPSYSKRNSMANGVKDNNGNELPSFSEIRKRFDPKMTVTKLPANESRYAKSSVEQYLNQLKDCENGTVGYTKILAKDDKPVPVHLPYVDKNGVSKWDAKNDFSISKTISEPVCLSKPSVEKNNIMSMSLTSKLPAERLASIKSQLDPNNPIGKILENSTCMKAENGDVNKKVKSSPEVSVKNIKNDIEKQVNTPKHTSNFASYIQISQPVSSTATSKKHEVNSIEESPKEKEPKATKSKVNIKYIDSEQDNLLLNNDVESPSSTGFENKTFEHENFLKRRTEKEDDKIEENGVKSMETSTESTLSEATEDSSPETPSARRRILDVKDYEDIKAELAGGKSGPSGLRRSSERSESISDGRTEKSSQTSGLNGLRNIGNTCFMNSVVQCLSNTKPLLEYLVDDKYADDTNTTLSCMKGALIKAFASVIKELWRSGEHDSVVNTTSLKSQVQRFAPRFMGYSQQDAQEFLRYLLEGLHEDVNRVTIKPKPILTEIDESLSDSAKAAEAWSRYLRMEDSRVGDIFVGQLKSTLRCTHCHHDSVTFDPFWDLSLPIPSRTGNLKLQQCLQHFTKEEEMDGDEKPTCSKCGVRRKCLKWFTVQKFPQVLVLHLKRFSPLERFRGKLNVLVEFPLNGLDMSPYAAQRGSQQLYNLYAVSNHSGTTYSGHYTAYCKHPYTGEWHEYNDSRVTPISPRQVVSSEAYVLFYELARGGAHT</sequence>
<keyword evidence="2" id="KW-1185">Reference proteome</keyword>
<dbReference type="Proteomes" id="UP000824533">
    <property type="component" value="Linkage Group LG02"/>
</dbReference>
<organism evidence="1 2">
    <name type="scientific">Dendrolimus kikuchii</name>
    <dbReference type="NCBI Taxonomy" id="765133"/>
    <lineage>
        <taxon>Eukaryota</taxon>
        <taxon>Metazoa</taxon>
        <taxon>Ecdysozoa</taxon>
        <taxon>Arthropoda</taxon>
        <taxon>Hexapoda</taxon>
        <taxon>Insecta</taxon>
        <taxon>Pterygota</taxon>
        <taxon>Neoptera</taxon>
        <taxon>Endopterygota</taxon>
        <taxon>Lepidoptera</taxon>
        <taxon>Glossata</taxon>
        <taxon>Ditrysia</taxon>
        <taxon>Bombycoidea</taxon>
        <taxon>Lasiocampidae</taxon>
        <taxon>Dendrolimus</taxon>
    </lineage>
</organism>
<dbReference type="EMBL" id="CM034388">
    <property type="protein sequence ID" value="KAJ0183032.1"/>
    <property type="molecule type" value="Genomic_DNA"/>
</dbReference>
<accession>A0ACC1DGL6</accession>
<reference evidence="1 2" key="1">
    <citation type="journal article" date="2021" name="Front. Genet.">
        <title>Chromosome-Level Genome Assembly Reveals Significant Gene Expansion in the Toll and IMD Signaling Pathways of Dendrolimus kikuchii.</title>
        <authorList>
            <person name="Zhou J."/>
            <person name="Wu P."/>
            <person name="Xiong Z."/>
            <person name="Liu N."/>
            <person name="Zhao N."/>
            <person name="Ji M."/>
            <person name="Qiu Y."/>
            <person name="Yang B."/>
        </authorList>
    </citation>
    <scope>NUCLEOTIDE SEQUENCE [LARGE SCALE GENOMIC DNA]</scope>
    <source>
        <strain evidence="1">Ann1</strain>
    </source>
</reference>
<name>A0ACC1DGL6_9NEOP</name>
<protein>
    <submittedName>
        <fullName evidence="1">Uncharacterized protein</fullName>
    </submittedName>
</protein>
<proteinExistence type="predicted"/>
<evidence type="ECO:0000313" key="1">
    <source>
        <dbReference type="EMBL" id="KAJ0183032.1"/>
    </source>
</evidence>
<gene>
    <name evidence="1" type="ORF">K1T71_001008</name>
</gene>